<dbReference type="InterPro" id="IPR008250">
    <property type="entry name" value="ATPase_P-typ_transduc_dom_A_sf"/>
</dbReference>
<keyword evidence="2 8" id="KW-0812">Transmembrane</keyword>
<dbReference type="Pfam" id="PF00689">
    <property type="entry name" value="Cation_ATPase_C"/>
    <property type="match status" value="1"/>
</dbReference>
<dbReference type="PROSITE" id="PS00154">
    <property type="entry name" value="ATPASE_E1_E2"/>
    <property type="match status" value="1"/>
</dbReference>
<dbReference type="GO" id="GO:0005524">
    <property type="term" value="F:ATP binding"/>
    <property type="evidence" value="ECO:0007669"/>
    <property type="project" value="UniProtKB-KW"/>
</dbReference>
<name>A0A2M7Z6Q3_9BACT</name>
<gene>
    <name evidence="10" type="ORF">CO137_02545</name>
</gene>
<dbReference type="InterPro" id="IPR006068">
    <property type="entry name" value="ATPase_P-typ_cation-transptr_C"/>
</dbReference>
<feature type="transmembrane region" description="Helical" evidence="8">
    <location>
        <begin position="856"/>
        <end position="876"/>
    </location>
</feature>
<dbReference type="SFLD" id="SFLDS00003">
    <property type="entry name" value="Haloacid_Dehalogenase"/>
    <property type="match status" value="1"/>
</dbReference>
<protein>
    <recommendedName>
        <fullName evidence="9">Cation-transporting P-type ATPase N-terminal domain-containing protein</fullName>
    </recommendedName>
</protein>
<dbReference type="SFLD" id="SFLDF00027">
    <property type="entry name" value="p-type_atpase"/>
    <property type="match status" value="1"/>
</dbReference>
<feature type="transmembrane region" description="Helical" evidence="8">
    <location>
        <begin position="779"/>
        <end position="798"/>
    </location>
</feature>
<dbReference type="Pfam" id="PF13246">
    <property type="entry name" value="Cation_ATPase"/>
    <property type="match status" value="1"/>
</dbReference>
<comment type="subcellular location">
    <subcellularLocation>
        <location evidence="1">Membrane</location>
        <topology evidence="1">Multi-pass membrane protein</topology>
    </subcellularLocation>
</comment>
<dbReference type="NCBIfam" id="TIGR01494">
    <property type="entry name" value="ATPase_P-type"/>
    <property type="match status" value="2"/>
</dbReference>
<keyword evidence="4" id="KW-0067">ATP-binding</keyword>
<dbReference type="SFLD" id="SFLDG00002">
    <property type="entry name" value="C1.7:_P-type_atpase_like"/>
    <property type="match status" value="1"/>
</dbReference>
<sequence length="884" mass="98117">MYHSQNIEHILRELDSSREGLSAKEVSKRVKKYGKNKFSTAGESISRFKIFLNQWKSPLIIILVVAGVVSGFLGDFLDMTIILITTSVNAVIGFVQEDKASRALKKLGSMIKYKAIVLREERVISVNSEEITVGDILILNPGDKIQADGRIIEEKDLKVNETLLTGEVEPIKKILEKLDKNTRLPDRKNMVYRGTIVASGIARIIVTAIGAKTEIGKVAQLVKDTQDIGTPLQLQLKKLAKTLGGVIVLISVCVLLLGIFSPYADYNIIELIEVSVAMAVATVPEGLVISLTVILAIGMQKILKRNALVRRLVSAETLGSVSVICCDKTGTITEGKMYVTKISTASDDFDVENEDNLKQKKEALFILTAGIFANDAYLQKSSTGKISVIGDTTDASFLYAGLKIGIEKVKLEKINHRLDEIPFESKTKFIASLQSGKDKNYMYIKGAPEVIFQKSGFYRKEEKVFKIDKEKIKFFEEKQKILTGQGLRVLAVGYKTFPKTKNELGNGDTEDLVLLGLVGISDPIRKDVIGTFKIAKEAGIRVIMITGDHLETARAIGDKMGLKIGKNNVLTGEQLDKMNGRVLRESIKDISIFARVESGDKMRIVKALQKNGEVIAMTGDGVNDTPALKGADIGVAVGSGTDVAKEVSDLVLLDDNFSTIVYSVEEGRTIYQNIKKVVLYLLSGSFAEVTLISVSLVLGLPLPVLPAQILWVNIIEDSFPNMALAFDKGEKENMSEPPRNKKGKLIDGEMKVMVAIISIVANLMLLGMFLYFLKTTNNIYLTRTVVFLGLAVDSLLYIFSVRSMRYHVWERNPFGNMYLNLAVLFGWAILMLAVYWKPLQILLKTVPIGFREWEILIIFGLVNVFLIEFIKTIYLIRRRKKYAR</sequence>
<dbReference type="Pfam" id="PF08282">
    <property type="entry name" value="Hydrolase_3"/>
    <property type="match status" value="1"/>
</dbReference>
<evidence type="ECO:0000256" key="6">
    <source>
        <dbReference type="ARBA" id="ARBA00022989"/>
    </source>
</evidence>
<dbReference type="AlphaFoldDB" id="A0A2M7Z6Q3"/>
<dbReference type="GO" id="GO:0016887">
    <property type="term" value="F:ATP hydrolysis activity"/>
    <property type="evidence" value="ECO:0007669"/>
    <property type="project" value="InterPro"/>
</dbReference>
<keyword evidence="3" id="KW-0547">Nucleotide-binding</keyword>
<feature type="transmembrane region" description="Helical" evidence="8">
    <location>
        <begin position="677"/>
        <end position="702"/>
    </location>
</feature>
<feature type="transmembrane region" description="Helical" evidence="8">
    <location>
        <begin position="752"/>
        <end position="773"/>
    </location>
</feature>
<organism evidence="10 11">
    <name type="scientific">Candidatus Magasanikbacteria bacterium CG_4_9_14_3_um_filter_32_9</name>
    <dbReference type="NCBI Taxonomy" id="1974644"/>
    <lineage>
        <taxon>Bacteria</taxon>
        <taxon>Candidatus Magasanikiibacteriota</taxon>
    </lineage>
</organism>
<feature type="transmembrane region" description="Helical" evidence="8">
    <location>
        <begin position="276"/>
        <end position="297"/>
    </location>
</feature>
<dbReference type="SMART" id="SM00831">
    <property type="entry name" value="Cation_ATPase_N"/>
    <property type="match status" value="1"/>
</dbReference>
<feature type="domain" description="Cation-transporting P-type ATPase N-terminal" evidence="9">
    <location>
        <begin position="1"/>
        <end position="75"/>
    </location>
</feature>
<dbReference type="SUPFAM" id="SSF81665">
    <property type="entry name" value="Calcium ATPase, transmembrane domain M"/>
    <property type="match status" value="1"/>
</dbReference>
<evidence type="ECO:0000313" key="10">
    <source>
        <dbReference type="EMBL" id="PJA89752.1"/>
    </source>
</evidence>
<dbReference type="SUPFAM" id="SSF81653">
    <property type="entry name" value="Calcium ATPase, transduction domain A"/>
    <property type="match status" value="1"/>
</dbReference>
<dbReference type="InterPro" id="IPR059000">
    <property type="entry name" value="ATPase_P-type_domA"/>
</dbReference>
<dbReference type="SUPFAM" id="SSF81660">
    <property type="entry name" value="Metal cation-transporting ATPase, ATP-binding domain N"/>
    <property type="match status" value="1"/>
</dbReference>
<dbReference type="EMBL" id="PFVJ01000054">
    <property type="protein sequence ID" value="PJA89752.1"/>
    <property type="molecule type" value="Genomic_DNA"/>
</dbReference>
<dbReference type="GO" id="GO:0016020">
    <property type="term" value="C:membrane"/>
    <property type="evidence" value="ECO:0007669"/>
    <property type="project" value="UniProtKB-SubCell"/>
</dbReference>
<evidence type="ECO:0000313" key="11">
    <source>
        <dbReference type="Proteomes" id="UP000230843"/>
    </source>
</evidence>
<dbReference type="InterPro" id="IPR018303">
    <property type="entry name" value="ATPase_P-typ_P_site"/>
</dbReference>
<dbReference type="InterPro" id="IPR044492">
    <property type="entry name" value="P_typ_ATPase_HD_dom"/>
</dbReference>
<dbReference type="InterPro" id="IPR036412">
    <property type="entry name" value="HAD-like_sf"/>
</dbReference>
<comment type="caution">
    <text evidence="10">The sequence shown here is derived from an EMBL/GenBank/DDBJ whole genome shotgun (WGS) entry which is preliminary data.</text>
</comment>
<evidence type="ECO:0000259" key="9">
    <source>
        <dbReference type="SMART" id="SM00831"/>
    </source>
</evidence>
<feature type="transmembrane region" description="Helical" evidence="8">
    <location>
        <begin position="55"/>
        <end position="73"/>
    </location>
</feature>
<dbReference type="PRINTS" id="PR00120">
    <property type="entry name" value="HATPASE"/>
</dbReference>
<evidence type="ECO:0000256" key="7">
    <source>
        <dbReference type="ARBA" id="ARBA00023136"/>
    </source>
</evidence>
<feature type="transmembrane region" description="Helical" evidence="8">
    <location>
        <begin position="818"/>
        <end position="836"/>
    </location>
</feature>
<dbReference type="Gene3D" id="2.70.150.10">
    <property type="entry name" value="Calcium-transporting ATPase, cytoplasmic transduction domain A"/>
    <property type="match status" value="1"/>
</dbReference>
<dbReference type="Pfam" id="PF00122">
    <property type="entry name" value="E1-E2_ATPase"/>
    <property type="match status" value="1"/>
</dbReference>
<evidence type="ECO:0000256" key="8">
    <source>
        <dbReference type="SAM" id="Phobius"/>
    </source>
</evidence>
<accession>A0A2M7Z6Q3</accession>
<dbReference type="Pfam" id="PF00690">
    <property type="entry name" value="Cation_ATPase_N"/>
    <property type="match status" value="1"/>
</dbReference>
<dbReference type="Gene3D" id="1.20.1110.10">
    <property type="entry name" value="Calcium-transporting ATPase, transmembrane domain"/>
    <property type="match status" value="1"/>
</dbReference>
<dbReference type="InterPro" id="IPR023299">
    <property type="entry name" value="ATPase_P-typ_cyto_dom_N"/>
</dbReference>
<dbReference type="InterPro" id="IPR023214">
    <property type="entry name" value="HAD_sf"/>
</dbReference>
<evidence type="ECO:0000256" key="1">
    <source>
        <dbReference type="ARBA" id="ARBA00004141"/>
    </source>
</evidence>
<evidence type="ECO:0000256" key="4">
    <source>
        <dbReference type="ARBA" id="ARBA00022840"/>
    </source>
</evidence>
<evidence type="ECO:0000256" key="3">
    <source>
        <dbReference type="ARBA" id="ARBA00022741"/>
    </source>
</evidence>
<proteinExistence type="predicted"/>
<dbReference type="Gene3D" id="3.40.50.1000">
    <property type="entry name" value="HAD superfamily/HAD-like"/>
    <property type="match status" value="1"/>
</dbReference>
<feature type="transmembrane region" description="Helical" evidence="8">
    <location>
        <begin position="243"/>
        <end position="264"/>
    </location>
</feature>
<feature type="transmembrane region" description="Helical" evidence="8">
    <location>
        <begin position="79"/>
        <end position="96"/>
    </location>
</feature>
<evidence type="ECO:0000256" key="5">
    <source>
        <dbReference type="ARBA" id="ARBA00022967"/>
    </source>
</evidence>
<dbReference type="PRINTS" id="PR00119">
    <property type="entry name" value="CATATPASE"/>
</dbReference>
<dbReference type="Proteomes" id="UP000230843">
    <property type="component" value="Unassembled WGS sequence"/>
</dbReference>
<dbReference type="Gene3D" id="3.40.1110.10">
    <property type="entry name" value="Calcium-transporting ATPase, cytoplasmic domain N"/>
    <property type="match status" value="1"/>
</dbReference>
<dbReference type="SUPFAM" id="SSF56784">
    <property type="entry name" value="HAD-like"/>
    <property type="match status" value="1"/>
</dbReference>
<evidence type="ECO:0000256" key="2">
    <source>
        <dbReference type="ARBA" id="ARBA00022692"/>
    </source>
</evidence>
<keyword evidence="6 8" id="KW-1133">Transmembrane helix</keyword>
<reference evidence="11" key="1">
    <citation type="submission" date="2017-09" db="EMBL/GenBank/DDBJ databases">
        <title>Depth-based differentiation of microbial function through sediment-hosted aquifers and enrichment of novel symbionts in the deep terrestrial subsurface.</title>
        <authorList>
            <person name="Probst A.J."/>
            <person name="Ladd B."/>
            <person name="Jarett J.K."/>
            <person name="Geller-Mcgrath D.E."/>
            <person name="Sieber C.M.K."/>
            <person name="Emerson J.B."/>
            <person name="Anantharaman K."/>
            <person name="Thomas B.C."/>
            <person name="Malmstrom R."/>
            <person name="Stieglmeier M."/>
            <person name="Klingl A."/>
            <person name="Woyke T."/>
            <person name="Ryan C.M."/>
            <person name="Banfield J.F."/>
        </authorList>
    </citation>
    <scope>NUCLEOTIDE SEQUENCE [LARGE SCALE GENOMIC DNA]</scope>
</reference>
<dbReference type="InterPro" id="IPR023298">
    <property type="entry name" value="ATPase_P-typ_TM_dom_sf"/>
</dbReference>
<dbReference type="InterPro" id="IPR004014">
    <property type="entry name" value="ATPase_P-typ_cation-transptr_N"/>
</dbReference>
<keyword evidence="7 8" id="KW-0472">Membrane</keyword>
<keyword evidence="5" id="KW-1278">Translocase</keyword>
<dbReference type="InterPro" id="IPR001757">
    <property type="entry name" value="P_typ_ATPase"/>
</dbReference>
<dbReference type="PANTHER" id="PTHR42861">
    <property type="entry name" value="CALCIUM-TRANSPORTING ATPASE"/>
    <property type="match status" value="1"/>
</dbReference>